<evidence type="ECO:0000259" key="2">
    <source>
        <dbReference type="Pfam" id="PF13360"/>
    </source>
</evidence>
<gene>
    <name evidence="3" type="ORF">L1785_10390</name>
</gene>
<keyword evidence="1" id="KW-0812">Transmembrane</keyword>
<protein>
    <submittedName>
        <fullName evidence="3">PQQ-like beta-propeller repeat protein</fullName>
    </submittedName>
</protein>
<dbReference type="SUPFAM" id="SSF50998">
    <property type="entry name" value="Quinoprotein alcohol dehydrogenase-like"/>
    <property type="match status" value="1"/>
</dbReference>
<comment type="caution">
    <text evidence="3">The sequence shown here is derived from an EMBL/GenBank/DDBJ whole genome shotgun (WGS) entry which is preliminary data.</text>
</comment>
<sequence length="517" mass="53253">MAHRGADDSFTFDLVTEDDGEGAVTAEEGGTTPDVPPGWVARHLKILVPAVAAVVALVVVAFALSAARERDQDERVARAPGGVVSLVTLPGERWRLADAPQPVAVLGGLLVTRNYDGLQGLDPITGAVRWRIETGANVECGSSTFGFTGVPTVGPLVCLDGSEVLVVEEDGTLSARRALDDLAGSPRTGPDGSVLRAERVGPAAQSPAVECNDRGDCRLADGAAVRGPDAVVRLEDAATGALRWEHTVDFDLRTDSAGNLTGCRIRDTPTTPLVVYDDLDVVVHGSLIHVVGCGVNATFTAAGIELTQPSSSFVQDVGGRYFRVTLPRTETLEGVRTEVLAPDGSVLQEIAGYPAHPLAMSGTGDAVVTVQDAGVVATMSDGTERVLTTSTMAEVLVLHGSVVLIEDQARAVLLAVDLATGETLWRRGVPAEVDLGAGRAPVTGGSVITAFTDGDVAMLVYQRGAAVGIASGYAAFGLGLRTGEVLWSGDTGSVPPFAVAGHLVTYDGGSPGLRGLG</sequence>
<dbReference type="Pfam" id="PF13360">
    <property type="entry name" value="PQQ_2"/>
    <property type="match status" value="1"/>
</dbReference>
<dbReference type="EMBL" id="JAKGSG010000029">
    <property type="protein sequence ID" value="MCF4121389.1"/>
    <property type="molecule type" value="Genomic_DNA"/>
</dbReference>
<reference evidence="3" key="1">
    <citation type="submission" date="2022-01" db="EMBL/GenBank/DDBJ databases">
        <title>Antribacter sp. nov., isolated from Guizhou of China.</title>
        <authorList>
            <person name="Chengliang C."/>
            <person name="Ya Z."/>
        </authorList>
    </citation>
    <scope>NUCLEOTIDE SEQUENCE</scope>
    <source>
        <strain evidence="3">KLBMP 9083</strain>
    </source>
</reference>
<feature type="transmembrane region" description="Helical" evidence="1">
    <location>
        <begin position="46"/>
        <end position="67"/>
    </location>
</feature>
<name>A0AA41QFY2_9MICO</name>
<evidence type="ECO:0000313" key="4">
    <source>
        <dbReference type="Proteomes" id="UP001165405"/>
    </source>
</evidence>
<dbReference type="AlphaFoldDB" id="A0AA41QFY2"/>
<evidence type="ECO:0000313" key="3">
    <source>
        <dbReference type="EMBL" id="MCF4121389.1"/>
    </source>
</evidence>
<proteinExistence type="predicted"/>
<accession>A0AA41QFY2</accession>
<dbReference type="InterPro" id="IPR015943">
    <property type="entry name" value="WD40/YVTN_repeat-like_dom_sf"/>
</dbReference>
<dbReference type="RefSeq" id="WP_236089186.1">
    <property type="nucleotide sequence ID" value="NZ_JAKGSG010000029.1"/>
</dbReference>
<keyword evidence="4" id="KW-1185">Reference proteome</keyword>
<evidence type="ECO:0000256" key="1">
    <source>
        <dbReference type="SAM" id="Phobius"/>
    </source>
</evidence>
<dbReference type="Proteomes" id="UP001165405">
    <property type="component" value="Unassembled WGS sequence"/>
</dbReference>
<dbReference type="InterPro" id="IPR002372">
    <property type="entry name" value="PQQ_rpt_dom"/>
</dbReference>
<keyword evidence="1" id="KW-0472">Membrane</keyword>
<feature type="domain" description="Pyrrolo-quinoline quinone repeat" evidence="2">
    <location>
        <begin position="101"/>
        <end position="282"/>
    </location>
</feature>
<organism evidence="3 4">
    <name type="scientific">Antribacter soli</name>
    <dbReference type="NCBI Taxonomy" id="2910976"/>
    <lineage>
        <taxon>Bacteria</taxon>
        <taxon>Bacillati</taxon>
        <taxon>Actinomycetota</taxon>
        <taxon>Actinomycetes</taxon>
        <taxon>Micrococcales</taxon>
        <taxon>Promicromonosporaceae</taxon>
        <taxon>Antribacter</taxon>
    </lineage>
</organism>
<dbReference type="InterPro" id="IPR011047">
    <property type="entry name" value="Quinoprotein_ADH-like_sf"/>
</dbReference>
<keyword evidence="1" id="KW-1133">Transmembrane helix</keyword>
<dbReference type="Gene3D" id="2.130.10.10">
    <property type="entry name" value="YVTN repeat-like/Quinoprotein amine dehydrogenase"/>
    <property type="match status" value="2"/>
</dbReference>